<keyword evidence="9 14" id="KW-0482">Metalloprotease</keyword>
<evidence type="ECO:0000256" key="5">
    <source>
        <dbReference type="ARBA" id="ARBA00022692"/>
    </source>
</evidence>
<proteinExistence type="inferred from homology"/>
<evidence type="ECO:0000256" key="10">
    <source>
        <dbReference type="ARBA" id="ARBA00023136"/>
    </source>
</evidence>
<dbReference type="InterPro" id="IPR004387">
    <property type="entry name" value="Pept_M50_Zn"/>
</dbReference>
<evidence type="ECO:0000256" key="2">
    <source>
        <dbReference type="ARBA" id="ARBA00004141"/>
    </source>
</evidence>
<keyword evidence="6 14" id="KW-0378">Hydrolase</keyword>
<comment type="subcellular location">
    <subcellularLocation>
        <location evidence="2">Membrane</location>
        <topology evidence="2">Multi-pass membrane protein</topology>
    </subcellularLocation>
</comment>
<reference evidence="15" key="1">
    <citation type="submission" date="2017-09" db="EMBL/GenBank/DDBJ databases">
        <title>Metaegenomics of thermophilic ammonia-oxidizing enrichment culture.</title>
        <authorList>
            <person name="Kato S."/>
            <person name="Suzuki K."/>
        </authorList>
    </citation>
    <scope>NUCLEOTIDE SEQUENCE [LARGE SCALE GENOMIC DNA]</scope>
</reference>
<feature type="domain" description="Peptidase M50" evidence="12">
    <location>
        <begin position="10"/>
        <end position="367"/>
    </location>
</feature>
<dbReference type="CDD" id="cd05709">
    <property type="entry name" value="S2P-M50"/>
    <property type="match status" value="1"/>
</dbReference>
<evidence type="ECO:0000256" key="6">
    <source>
        <dbReference type="ARBA" id="ARBA00022801"/>
    </source>
</evidence>
<dbReference type="Proteomes" id="UP000236173">
    <property type="component" value="Unassembled WGS sequence"/>
</dbReference>
<protein>
    <submittedName>
        <fullName evidence="14">Metalloprotease MmpA</fullName>
        <ecNumber evidence="14">3.4.24.-</ecNumber>
    </submittedName>
</protein>
<evidence type="ECO:0000256" key="7">
    <source>
        <dbReference type="ARBA" id="ARBA00022833"/>
    </source>
</evidence>
<evidence type="ECO:0000256" key="4">
    <source>
        <dbReference type="ARBA" id="ARBA00022670"/>
    </source>
</evidence>
<keyword evidence="10 11" id="KW-0472">Membrane</keyword>
<keyword evidence="5 11" id="KW-0812">Transmembrane</keyword>
<name>A0A2H5XB54_9BACT</name>
<dbReference type="PANTHER" id="PTHR42837:SF2">
    <property type="entry name" value="MEMBRANE METALLOPROTEASE ARASP2, CHLOROPLASTIC-RELATED"/>
    <property type="match status" value="1"/>
</dbReference>
<evidence type="ECO:0000256" key="9">
    <source>
        <dbReference type="ARBA" id="ARBA00023049"/>
    </source>
</evidence>
<dbReference type="EC" id="3.4.24.-" evidence="14"/>
<dbReference type="InterPro" id="IPR041489">
    <property type="entry name" value="PDZ_6"/>
</dbReference>
<feature type="transmembrane region" description="Helical" evidence="11">
    <location>
        <begin position="94"/>
        <end position="122"/>
    </location>
</feature>
<accession>A0A2H5XB54</accession>
<feature type="domain" description="PDZ" evidence="13">
    <location>
        <begin position="132"/>
        <end position="190"/>
    </location>
</feature>
<organism evidence="14 15">
    <name type="scientific">Candidatus Fervidibacter japonicus</name>
    <dbReference type="NCBI Taxonomy" id="2035412"/>
    <lineage>
        <taxon>Bacteria</taxon>
        <taxon>Candidatus Fervidibacterota</taxon>
        <taxon>Candidatus Fervidibacter</taxon>
    </lineage>
</organism>
<evidence type="ECO:0000256" key="8">
    <source>
        <dbReference type="ARBA" id="ARBA00022989"/>
    </source>
</evidence>
<dbReference type="InterPro" id="IPR008915">
    <property type="entry name" value="Peptidase_M50"/>
</dbReference>
<evidence type="ECO:0000256" key="11">
    <source>
        <dbReference type="SAM" id="Phobius"/>
    </source>
</evidence>
<comment type="caution">
    <text evidence="14">The sequence shown here is derived from an EMBL/GenBank/DDBJ whole genome shotgun (WGS) entry which is preliminary data.</text>
</comment>
<dbReference type="EMBL" id="BEHT01000010">
    <property type="protein sequence ID" value="GBC98420.1"/>
    <property type="molecule type" value="Genomic_DNA"/>
</dbReference>
<dbReference type="Pfam" id="PF02163">
    <property type="entry name" value="Peptidase_M50"/>
    <property type="match status" value="1"/>
</dbReference>
<sequence length="386" mass="43609">MDKLTAFGLALLGLGMLILVHEWGHFWVARRAGLTVQEFSIGFGPSLLKWTGRDGVQYHLRLLFLFGGFVRILEIEQDLTQQPSSPFARPTRDLLRRIAVIAAGPLTNIVVAVILLFVYSLWSAGLRPTTEIGAVVEGSPAAQAGLRPGDEIVGFAYLRPSVPYSETFLNEVRCYIASHPGKPVRLIVRRDFREWAVVLVPNERTVYYLTHRPAPSARRWQQWLQRVLGRLEPQTIGLIGIAFKLEPEPGLAWQDRLARAIPLTWLNLGDALRQVTLPLTQPFLLREVSGPVRIVYEVVASRWRGVMEQVRVFAIISFALAIINLFPLPLLDGGRILFLLVELVSRRRIYNLEVKATYIGFAFIVALFLFITLKDLHFVLFGRGQQ</sequence>
<keyword evidence="4 14" id="KW-0645">Protease</keyword>
<dbReference type="Pfam" id="PF17820">
    <property type="entry name" value="PDZ_6"/>
    <property type="match status" value="1"/>
</dbReference>
<keyword evidence="7" id="KW-0862">Zinc</keyword>
<dbReference type="SUPFAM" id="SSF50156">
    <property type="entry name" value="PDZ domain-like"/>
    <property type="match status" value="1"/>
</dbReference>
<evidence type="ECO:0000259" key="13">
    <source>
        <dbReference type="Pfam" id="PF17820"/>
    </source>
</evidence>
<dbReference type="GO" id="GO:0006508">
    <property type="term" value="P:proteolysis"/>
    <property type="evidence" value="ECO:0007669"/>
    <property type="project" value="UniProtKB-KW"/>
</dbReference>
<comment type="cofactor">
    <cofactor evidence="1">
        <name>Zn(2+)</name>
        <dbReference type="ChEBI" id="CHEBI:29105"/>
    </cofactor>
</comment>
<comment type="similarity">
    <text evidence="3">Belongs to the peptidase M50B family.</text>
</comment>
<dbReference type="AlphaFoldDB" id="A0A2H5XB54"/>
<gene>
    <name evidence="14" type="primary">mmpA</name>
    <name evidence="14" type="ORF">HRbin17_00932</name>
</gene>
<dbReference type="Gene3D" id="2.30.42.10">
    <property type="match status" value="1"/>
</dbReference>
<evidence type="ECO:0000259" key="12">
    <source>
        <dbReference type="Pfam" id="PF02163"/>
    </source>
</evidence>
<dbReference type="PANTHER" id="PTHR42837">
    <property type="entry name" value="REGULATOR OF SIGMA-E PROTEASE RSEP"/>
    <property type="match status" value="1"/>
</dbReference>
<keyword evidence="8 11" id="KW-1133">Transmembrane helix</keyword>
<dbReference type="GO" id="GO:0004222">
    <property type="term" value="F:metalloendopeptidase activity"/>
    <property type="evidence" value="ECO:0007669"/>
    <property type="project" value="InterPro"/>
</dbReference>
<evidence type="ECO:0000256" key="3">
    <source>
        <dbReference type="ARBA" id="ARBA00007931"/>
    </source>
</evidence>
<dbReference type="InterPro" id="IPR036034">
    <property type="entry name" value="PDZ_sf"/>
</dbReference>
<feature type="transmembrane region" description="Helical" evidence="11">
    <location>
        <begin position="352"/>
        <end position="373"/>
    </location>
</feature>
<evidence type="ECO:0000256" key="1">
    <source>
        <dbReference type="ARBA" id="ARBA00001947"/>
    </source>
</evidence>
<feature type="transmembrane region" description="Helical" evidence="11">
    <location>
        <begin position="312"/>
        <end position="331"/>
    </location>
</feature>
<dbReference type="GO" id="GO:0016020">
    <property type="term" value="C:membrane"/>
    <property type="evidence" value="ECO:0007669"/>
    <property type="project" value="UniProtKB-SubCell"/>
</dbReference>
<evidence type="ECO:0000313" key="15">
    <source>
        <dbReference type="Proteomes" id="UP000236173"/>
    </source>
</evidence>
<evidence type="ECO:0000313" key="14">
    <source>
        <dbReference type="EMBL" id="GBC98420.1"/>
    </source>
</evidence>